<keyword evidence="3" id="KW-1133">Transmembrane helix</keyword>
<evidence type="ECO:0000256" key="2">
    <source>
        <dbReference type="SAM" id="MobiDB-lite"/>
    </source>
</evidence>
<gene>
    <name evidence="4" type="primary">smc_3</name>
    <name evidence="4" type="ORF">CA85_20110</name>
</gene>
<dbReference type="AlphaFoldDB" id="A0A5C5Y0K0"/>
<feature type="region of interest" description="Disordered" evidence="2">
    <location>
        <begin position="846"/>
        <end position="888"/>
    </location>
</feature>
<organism evidence="4 5">
    <name type="scientific">Allorhodopirellula solitaria</name>
    <dbReference type="NCBI Taxonomy" id="2527987"/>
    <lineage>
        <taxon>Bacteria</taxon>
        <taxon>Pseudomonadati</taxon>
        <taxon>Planctomycetota</taxon>
        <taxon>Planctomycetia</taxon>
        <taxon>Pirellulales</taxon>
        <taxon>Pirellulaceae</taxon>
        <taxon>Allorhodopirellula</taxon>
    </lineage>
</organism>
<keyword evidence="3" id="KW-0472">Membrane</keyword>
<feature type="region of interest" description="Disordered" evidence="2">
    <location>
        <begin position="980"/>
        <end position="1059"/>
    </location>
</feature>
<feature type="region of interest" description="Disordered" evidence="2">
    <location>
        <begin position="918"/>
        <end position="945"/>
    </location>
</feature>
<dbReference type="SUPFAM" id="SSF49879">
    <property type="entry name" value="SMAD/FHA domain"/>
    <property type="match status" value="1"/>
</dbReference>
<feature type="region of interest" description="Disordered" evidence="2">
    <location>
        <begin position="323"/>
        <end position="347"/>
    </location>
</feature>
<dbReference type="EMBL" id="SJPK01000004">
    <property type="protein sequence ID" value="TWT67162.1"/>
    <property type="molecule type" value="Genomic_DNA"/>
</dbReference>
<dbReference type="CDD" id="cd00060">
    <property type="entry name" value="FHA"/>
    <property type="match status" value="1"/>
</dbReference>
<feature type="compositionally biased region" description="Polar residues" evidence="2">
    <location>
        <begin position="330"/>
        <end position="347"/>
    </location>
</feature>
<dbReference type="PANTHER" id="PTHR23159">
    <property type="entry name" value="CENTROSOMAL PROTEIN 2"/>
    <property type="match status" value="1"/>
</dbReference>
<evidence type="ECO:0000313" key="4">
    <source>
        <dbReference type="EMBL" id="TWT67162.1"/>
    </source>
</evidence>
<dbReference type="PANTHER" id="PTHR23159:SF60">
    <property type="entry name" value="SPINDLE ASSEMBLY ABNORMAL PROTEIN 4"/>
    <property type="match status" value="1"/>
</dbReference>
<keyword evidence="3" id="KW-0812">Transmembrane</keyword>
<dbReference type="Proteomes" id="UP000318053">
    <property type="component" value="Unassembled WGS sequence"/>
</dbReference>
<evidence type="ECO:0000313" key="5">
    <source>
        <dbReference type="Proteomes" id="UP000318053"/>
    </source>
</evidence>
<protein>
    <submittedName>
        <fullName evidence="4">Chromosome partition protein Smc</fullName>
    </submittedName>
</protein>
<keyword evidence="1" id="KW-0175">Coiled coil</keyword>
<proteinExistence type="predicted"/>
<evidence type="ECO:0000256" key="1">
    <source>
        <dbReference type="SAM" id="Coils"/>
    </source>
</evidence>
<comment type="caution">
    <text evidence="4">The sequence shown here is derived from an EMBL/GenBank/DDBJ whole genome shotgun (WGS) entry which is preliminary data.</text>
</comment>
<evidence type="ECO:0000256" key="3">
    <source>
        <dbReference type="SAM" id="Phobius"/>
    </source>
</evidence>
<reference evidence="4 5" key="1">
    <citation type="submission" date="2019-02" db="EMBL/GenBank/DDBJ databases">
        <title>Deep-cultivation of Planctomycetes and their phenomic and genomic characterization uncovers novel biology.</title>
        <authorList>
            <person name="Wiegand S."/>
            <person name="Jogler M."/>
            <person name="Boedeker C."/>
            <person name="Pinto D."/>
            <person name="Vollmers J."/>
            <person name="Rivas-Marin E."/>
            <person name="Kohn T."/>
            <person name="Peeters S.H."/>
            <person name="Heuer A."/>
            <person name="Rast P."/>
            <person name="Oberbeckmann S."/>
            <person name="Bunk B."/>
            <person name="Jeske O."/>
            <person name="Meyerdierks A."/>
            <person name="Storesund J.E."/>
            <person name="Kallscheuer N."/>
            <person name="Luecker S."/>
            <person name="Lage O.M."/>
            <person name="Pohl T."/>
            <person name="Merkel B.J."/>
            <person name="Hornburger P."/>
            <person name="Mueller R.-W."/>
            <person name="Bruemmer F."/>
            <person name="Labrenz M."/>
            <person name="Spormann A.M."/>
            <person name="Op Den Camp H."/>
            <person name="Overmann J."/>
            <person name="Amann R."/>
            <person name="Jetten M.S.M."/>
            <person name="Mascher T."/>
            <person name="Medema M.H."/>
            <person name="Devos D.P."/>
            <person name="Kaster A.-K."/>
            <person name="Ovreas L."/>
            <person name="Rohde M."/>
            <person name="Galperin M.Y."/>
            <person name="Jogler C."/>
        </authorList>
    </citation>
    <scope>NUCLEOTIDE SEQUENCE [LARGE SCALE GENOMIC DNA]</scope>
    <source>
        <strain evidence="4 5">CA85</strain>
    </source>
</reference>
<feature type="transmembrane region" description="Helical" evidence="3">
    <location>
        <begin position="1065"/>
        <end position="1082"/>
    </location>
</feature>
<sequence length="1135" mass="126569">MVANDDSQNRSHASNTLDEAAVRFDVASWQTAPPSHTGGDRGANDVEAMRRSDRDHDLDAWATTPSAWQQKTAMEFRVRCQGRPTRRLRLPGARYTLGSGVGCSIPLDDTSLRPLHAVLIRDGDRILVRAYSAPFQINDGHVNEGLLAIGDRLRLGAYEFELLESVPDSVDAIARAISHGVVGCDDHGMSPADSCDEQWSRSLHEEAKQWRALKQDTQRREAWCQNRERELQEQQDALAQQLEIMREREADLQTQESAAAEVHEEFQHHFNELSQHREELKLQQDELNAGREHLRLQQERLDGRDRLHRQQIDKLISEQEQFKRVEADSQQKLADSEDQLQASRRQAETATSAVAQMREKFVLLSDQLEQLTRHQESLKQLETQREHEYRQQSEELELARDEAIAERDYASAQRDHATTQRDEMALQRGQLAAQRDELAADRDAIANQRDEIATQRDELAVERDELATARDGVQAERDEFAACCQELELIEKQLRSEVELLQGEIARTREDAETLNESCRVARHQVSELEETARASADQFDAERQSWTEVVDALRQNIDELSSDLANAQGQLSKLREDNAQLSEQLTGTTAERDEARAQREVAIEQCQAAQLVCDTATMDCESARRDLDAARLDVEQARQERDEAVAHRDEVLALQDEVSAERSVWSEQKSQAEQRYQEARSHLADAREKCERAVRARDEAEAARLSAEEELAVTLADLQNMQAERDDAIADQDELRRQRDLAIQDAKDTRDLFDRSNRDHDDTLDLIERLEQKTREVMDTFETEPTGSKPPRLSLLDQEYDAAVDPQPSTATLSDDSASMDAVAQTGAELAESFDADDVWPMYSSKELEAEPSPKVPQPSVSVAEPSVDESAANDIAPTDSEQARHSLPIVSIVMPDEEESVNAECRDEIASLKINADAGIPDSTEEELAIESPASEELPQADAATVETVKKTILPEDDSIEAYMNRLLLRVQGRITDAAPGTAAEEETEESEEQPSIGSTLDAVPDETQDAHHEPSLPLPPSVKLSDDQRTKLTVSSPPVRNAASRRGKPSGSSNRTQSIMKFTQMGVALVCGIAAVVLVNLPMLKLVAAVAAVLVAAICAKEALALRAEVASFEAKRRESSSGDAMPSKAAA</sequence>
<keyword evidence="5" id="KW-1185">Reference proteome</keyword>
<dbReference type="InterPro" id="IPR008984">
    <property type="entry name" value="SMAD_FHA_dom_sf"/>
</dbReference>
<accession>A0A5C5Y0K0</accession>
<feature type="coiled-coil region" evidence="1">
    <location>
        <begin position="224"/>
        <end position="297"/>
    </location>
</feature>
<feature type="compositionally biased region" description="Acidic residues" evidence="2">
    <location>
        <begin position="986"/>
        <end position="995"/>
    </location>
</feature>
<name>A0A5C5Y0K0_9BACT</name>
<dbReference type="Gene3D" id="2.60.200.20">
    <property type="match status" value="1"/>
</dbReference>
<feature type="coiled-coil region" evidence="1">
    <location>
        <begin position="431"/>
        <end position="739"/>
    </location>
</feature>